<organism evidence="3 4">
    <name type="scientific">Ignelater luminosus</name>
    <name type="common">Cucubano</name>
    <name type="synonym">Pyrophorus luminosus</name>
    <dbReference type="NCBI Taxonomy" id="2038154"/>
    <lineage>
        <taxon>Eukaryota</taxon>
        <taxon>Metazoa</taxon>
        <taxon>Ecdysozoa</taxon>
        <taxon>Arthropoda</taxon>
        <taxon>Hexapoda</taxon>
        <taxon>Insecta</taxon>
        <taxon>Pterygota</taxon>
        <taxon>Neoptera</taxon>
        <taxon>Endopterygota</taxon>
        <taxon>Coleoptera</taxon>
        <taxon>Polyphaga</taxon>
        <taxon>Elateriformia</taxon>
        <taxon>Elateroidea</taxon>
        <taxon>Elateridae</taxon>
        <taxon>Agrypninae</taxon>
        <taxon>Pyrophorini</taxon>
        <taxon>Ignelater</taxon>
    </lineage>
</organism>
<gene>
    <name evidence="3" type="ORF">ILUMI_18578</name>
</gene>
<dbReference type="PANTHER" id="PTHR37984:SF5">
    <property type="entry name" value="PROTEIN NYNRIN-LIKE"/>
    <property type="match status" value="1"/>
</dbReference>
<dbReference type="Pfam" id="PF00078">
    <property type="entry name" value="RVT_1"/>
    <property type="match status" value="1"/>
</dbReference>
<name>A0A8K0G0R7_IGNLU</name>
<dbReference type="SUPFAM" id="SSF56672">
    <property type="entry name" value="DNA/RNA polymerases"/>
    <property type="match status" value="1"/>
</dbReference>
<dbReference type="GO" id="GO:0003824">
    <property type="term" value="F:catalytic activity"/>
    <property type="evidence" value="ECO:0007669"/>
    <property type="project" value="UniProtKB-KW"/>
</dbReference>
<sequence>MNRLSFGAKPACALFQRDIKKVLQGAKGSISYLDDIIVTRKDRAEHLDNLKEVLSRLQKAGFRLNIAKWHLFQPQISYLGHVIDSEGIRKDPTKIAAVVKAPRPESITELRAFIGLLNYYSKFIKGLSSILFPLYELLKKSSVFQWTKECEDAFTQAKQAIAAEQSLVHFDINLPIKLVSDASNVGMGAVLLHIYEDGSEKPIYLASRSLTKAEQKYSVIDKEAAAIYWGISKFYQFVIGRKFILASDYKPLKAILGGQKGIPQLAAGRLQR</sequence>
<dbReference type="InterPro" id="IPR050951">
    <property type="entry name" value="Retrovirus_Pol_polyprotein"/>
</dbReference>
<dbReference type="FunFam" id="3.30.70.270:FF:000026">
    <property type="entry name" value="Transposon Ty3-G Gag-Pol polyprotein"/>
    <property type="match status" value="1"/>
</dbReference>
<dbReference type="Pfam" id="PF17919">
    <property type="entry name" value="RT_RNaseH_2"/>
    <property type="match status" value="1"/>
</dbReference>
<dbReference type="Gene3D" id="3.30.70.270">
    <property type="match status" value="2"/>
</dbReference>
<evidence type="ECO:0000313" key="3">
    <source>
        <dbReference type="EMBL" id="KAF2887595.1"/>
    </source>
</evidence>
<protein>
    <recommendedName>
        <fullName evidence="2">Reverse transcriptase domain-containing protein</fullName>
    </recommendedName>
</protein>
<dbReference type="PROSITE" id="PS50878">
    <property type="entry name" value="RT_POL"/>
    <property type="match status" value="1"/>
</dbReference>
<evidence type="ECO:0000259" key="2">
    <source>
        <dbReference type="PROSITE" id="PS50878"/>
    </source>
</evidence>
<dbReference type="Proteomes" id="UP000801492">
    <property type="component" value="Unassembled WGS sequence"/>
</dbReference>
<dbReference type="FunFam" id="3.30.70.270:FF:000003">
    <property type="entry name" value="Transposon Ty3-G Gag-Pol polyprotein"/>
    <property type="match status" value="1"/>
</dbReference>
<dbReference type="InterPro" id="IPR041577">
    <property type="entry name" value="RT_RNaseH_2"/>
</dbReference>
<dbReference type="GO" id="GO:0071897">
    <property type="term" value="P:DNA biosynthetic process"/>
    <property type="evidence" value="ECO:0007669"/>
    <property type="project" value="UniProtKB-ARBA"/>
</dbReference>
<evidence type="ECO:0000256" key="1">
    <source>
        <dbReference type="ARBA" id="ARBA00023268"/>
    </source>
</evidence>
<dbReference type="EMBL" id="VTPC01082707">
    <property type="protein sequence ID" value="KAF2887595.1"/>
    <property type="molecule type" value="Genomic_DNA"/>
</dbReference>
<dbReference type="AlphaFoldDB" id="A0A8K0G0R7"/>
<keyword evidence="4" id="KW-1185">Reference proteome</keyword>
<reference evidence="3" key="1">
    <citation type="submission" date="2019-08" db="EMBL/GenBank/DDBJ databases">
        <title>The genome of the North American firefly Photinus pyralis.</title>
        <authorList>
            <consortium name="Photinus pyralis genome working group"/>
            <person name="Fallon T.R."/>
            <person name="Sander Lower S.E."/>
            <person name="Weng J.-K."/>
        </authorList>
    </citation>
    <scope>NUCLEOTIDE SEQUENCE</scope>
    <source>
        <strain evidence="3">TRF0915ILg1</strain>
        <tissue evidence="3">Whole body</tissue>
    </source>
</reference>
<feature type="domain" description="Reverse transcriptase" evidence="2">
    <location>
        <begin position="1"/>
        <end position="83"/>
    </location>
</feature>
<evidence type="ECO:0000313" key="4">
    <source>
        <dbReference type="Proteomes" id="UP000801492"/>
    </source>
</evidence>
<dbReference type="CDD" id="cd09274">
    <property type="entry name" value="RNase_HI_RT_Ty3"/>
    <property type="match status" value="1"/>
</dbReference>
<dbReference type="PANTHER" id="PTHR37984">
    <property type="entry name" value="PROTEIN CBG26694"/>
    <property type="match status" value="1"/>
</dbReference>
<dbReference type="InterPro" id="IPR000477">
    <property type="entry name" value="RT_dom"/>
</dbReference>
<accession>A0A8K0G0R7</accession>
<dbReference type="InterPro" id="IPR043502">
    <property type="entry name" value="DNA/RNA_pol_sf"/>
</dbReference>
<dbReference type="InterPro" id="IPR043128">
    <property type="entry name" value="Rev_trsase/Diguanyl_cyclase"/>
</dbReference>
<comment type="caution">
    <text evidence="3">The sequence shown here is derived from an EMBL/GenBank/DDBJ whole genome shotgun (WGS) entry which is preliminary data.</text>
</comment>
<proteinExistence type="predicted"/>
<keyword evidence="1" id="KW-0511">Multifunctional enzyme</keyword>
<dbReference type="OrthoDB" id="6765319at2759"/>